<keyword evidence="2" id="KW-1185">Reference proteome</keyword>
<name>A0A7D7QIW4_9NOSO</name>
<proteinExistence type="predicted"/>
<dbReference type="Proteomes" id="UP000514713">
    <property type="component" value="Chromosome"/>
</dbReference>
<evidence type="ECO:0000313" key="2">
    <source>
        <dbReference type="Proteomes" id="UP000514713"/>
    </source>
</evidence>
<dbReference type="AlphaFoldDB" id="A0A7D7QIW4"/>
<accession>A0A7D7QIW4</accession>
<organism evidence="1 2">
    <name type="scientific">Nostoc edaphicum CCNP1411</name>
    <dbReference type="NCBI Taxonomy" id="1472755"/>
    <lineage>
        <taxon>Bacteria</taxon>
        <taxon>Bacillati</taxon>
        <taxon>Cyanobacteriota</taxon>
        <taxon>Cyanophyceae</taxon>
        <taxon>Nostocales</taxon>
        <taxon>Nostocaceae</taxon>
        <taxon>Nostoc</taxon>
    </lineage>
</organism>
<sequence>MTLEDSLTLCYRHRTIAQGSSVLYSERIFRDAIDRVFTQGCVAIIN</sequence>
<gene>
    <name evidence="1" type="ORF">HUN01_11575</name>
</gene>
<dbReference type="KEGG" id="ned:HUN01_11575"/>
<protein>
    <submittedName>
        <fullName evidence="1">Uncharacterized protein</fullName>
    </submittedName>
</protein>
<dbReference type="RefSeq" id="WP_181931391.1">
    <property type="nucleotide sequence ID" value="NZ_CP054698.1"/>
</dbReference>
<dbReference type="EMBL" id="CP054698">
    <property type="protein sequence ID" value="QMS88201.1"/>
    <property type="molecule type" value="Genomic_DNA"/>
</dbReference>
<reference evidence="2" key="1">
    <citation type="submission" date="2020-06" db="EMBL/GenBank/DDBJ databases">
        <title>Nostoc edaphicum CCNP1411 genome.</title>
        <authorList>
            <person name="Fidor A."/>
            <person name="Grabski M."/>
            <person name="Gawor J."/>
            <person name="Gromadka R."/>
            <person name="Wegrzyn G."/>
            <person name="Mazur-Marzec H."/>
        </authorList>
    </citation>
    <scope>NUCLEOTIDE SEQUENCE [LARGE SCALE GENOMIC DNA]</scope>
    <source>
        <strain evidence="2">CCNP1411</strain>
    </source>
</reference>
<evidence type="ECO:0000313" key="1">
    <source>
        <dbReference type="EMBL" id="QMS88201.1"/>
    </source>
</evidence>